<reference evidence="8" key="1">
    <citation type="submission" date="2024-02" db="UniProtKB">
        <authorList>
            <consortium name="WormBaseParasite"/>
        </authorList>
    </citation>
    <scope>IDENTIFICATION</scope>
</reference>
<evidence type="ECO:0000256" key="5">
    <source>
        <dbReference type="SAM" id="Phobius"/>
    </source>
</evidence>
<accession>A0AAF3EN38</accession>
<dbReference type="InterPro" id="IPR017452">
    <property type="entry name" value="GPCR_Rhodpsn_7TM"/>
</dbReference>
<feature type="transmembrane region" description="Helical" evidence="5">
    <location>
        <begin position="106"/>
        <end position="126"/>
    </location>
</feature>
<feature type="transmembrane region" description="Helical" evidence="5">
    <location>
        <begin position="29"/>
        <end position="52"/>
    </location>
</feature>
<feature type="transmembrane region" description="Helical" evidence="5">
    <location>
        <begin position="72"/>
        <end position="94"/>
    </location>
</feature>
<feature type="transmembrane region" description="Helical" evidence="5">
    <location>
        <begin position="138"/>
        <end position="161"/>
    </location>
</feature>
<dbReference type="InterPro" id="IPR019430">
    <property type="entry name" value="7TM_GPCR_serpentine_rcpt_Srx"/>
</dbReference>
<feature type="domain" description="G-protein coupled receptors family 1 profile" evidence="6">
    <location>
        <begin position="1"/>
        <end position="158"/>
    </location>
</feature>
<evidence type="ECO:0000256" key="3">
    <source>
        <dbReference type="ARBA" id="ARBA00022989"/>
    </source>
</evidence>
<evidence type="ECO:0000313" key="8">
    <source>
        <dbReference type="WBParaSite" id="MBELARI_LOCUS15340"/>
    </source>
</evidence>
<keyword evidence="7" id="KW-1185">Reference proteome</keyword>
<dbReference type="WBParaSite" id="MBELARI_LOCUS15340">
    <property type="protein sequence ID" value="MBELARI_LOCUS15340"/>
    <property type="gene ID" value="MBELARI_LOCUS15340"/>
</dbReference>
<sequence length="201" mass="22763">MAIAINRFFHICTKVETKTTLLIAKTLHFIAWCFALLIVLVPSLYGCFKVFSPRLFAYTFACGDCGDLYQQVYTLAGAIIPGSILLIYALIILWIQFRKREISVNYSLTMQCFLITVPALIAPPLFFSMSSWFPGNAYVGIIPMTWTGLAMLANPTVYFVFNDSVKRAMLCLMCRERKVIFGVTDNSKSLTDKRQKIVTLH</sequence>
<dbReference type="PROSITE" id="PS50262">
    <property type="entry name" value="G_PROTEIN_RECEP_F1_2"/>
    <property type="match status" value="1"/>
</dbReference>
<keyword evidence="3 5" id="KW-1133">Transmembrane helix</keyword>
<dbReference type="SUPFAM" id="SSF81321">
    <property type="entry name" value="Family A G protein-coupled receptor-like"/>
    <property type="match status" value="1"/>
</dbReference>
<dbReference type="GO" id="GO:0016020">
    <property type="term" value="C:membrane"/>
    <property type="evidence" value="ECO:0007669"/>
    <property type="project" value="UniProtKB-SubCell"/>
</dbReference>
<name>A0AAF3EN38_9BILA</name>
<evidence type="ECO:0000259" key="6">
    <source>
        <dbReference type="PROSITE" id="PS50262"/>
    </source>
</evidence>
<organism evidence="7 8">
    <name type="scientific">Mesorhabditis belari</name>
    <dbReference type="NCBI Taxonomy" id="2138241"/>
    <lineage>
        <taxon>Eukaryota</taxon>
        <taxon>Metazoa</taxon>
        <taxon>Ecdysozoa</taxon>
        <taxon>Nematoda</taxon>
        <taxon>Chromadorea</taxon>
        <taxon>Rhabditida</taxon>
        <taxon>Rhabditina</taxon>
        <taxon>Rhabditomorpha</taxon>
        <taxon>Rhabditoidea</taxon>
        <taxon>Rhabditidae</taxon>
        <taxon>Mesorhabditinae</taxon>
        <taxon>Mesorhabditis</taxon>
    </lineage>
</organism>
<evidence type="ECO:0000256" key="1">
    <source>
        <dbReference type="ARBA" id="ARBA00004370"/>
    </source>
</evidence>
<dbReference type="Proteomes" id="UP000887575">
    <property type="component" value="Unassembled WGS sequence"/>
</dbReference>
<dbReference type="Pfam" id="PF10328">
    <property type="entry name" value="7TM_GPCR_Srx"/>
    <property type="match status" value="1"/>
</dbReference>
<protein>
    <recommendedName>
        <fullName evidence="6">G-protein coupled receptors family 1 profile domain-containing protein</fullName>
    </recommendedName>
</protein>
<evidence type="ECO:0000256" key="4">
    <source>
        <dbReference type="ARBA" id="ARBA00023136"/>
    </source>
</evidence>
<proteinExistence type="predicted"/>
<evidence type="ECO:0000313" key="7">
    <source>
        <dbReference type="Proteomes" id="UP000887575"/>
    </source>
</evidence>
<evidence type="ECO:0000256" key="2">
    <source>
        <dbReference type="ARBA" id="ARBA00022692"/>
    </source>
</evidence>
<keyword evidence="4 5" id="KW-0472">Membrane</keyword>
<keyword evidence="2 5" id="KW-0812">Transmembrane</keyword>
<comment type="subcellular location">
    <subcellularLocation>
        <location evidence="1">Membrane</location>
    </subcellularLocation>
</comment>
<dbReference type="Gene3D" id="1.20.1070.10">
    <property type="entry name" value="Rhodopsin 7-helix transmembrane proteins"/>
    <property type="match status" value="1"/>
</dbReference>
<dbReference type="AlphaFoldDB" id="A0AAF3EN38"/>